<comment type="similarity">
    <text evidence="9 15">Belongs to the L/F-transferase family.</text>
</comment>
<dbReference type="PANTHER" id="PTHR30098">
    <property type="entry name" value="LEUCYL/PHENYLALANYL-TRNA--PROTEIN TRANSFERASE"/>
    <property type="match status" value="1"/>
</dbReference>
<comment type="catalytic activity">
    <reaction evidence="6 15">
        <text>N-terminal L-arginyl-[protein] + L-leucyl-tRNA(Leu) = N-terminal L-leucyl-L-arginyl-[protein] + tRNA(Leu) + H(+)</text>
        <dbReference type="Rhea" id="RHEA:50416"/>
        <dbReference type="Rhea" id="RHEA-COMP:9613"/>
        <dbReference type="Rhea" id="RHEA-COMP:9622"/>
        <dbReference type="Rhea" id="RHEA-COMP:12672"/>
        <dbReference type="Rhea" id="RHEA-COMP:12673"/>
        <dbReference type="ChEBI" id="CHEBI:15378"/>
        <dbReference type="ChEBI" id="CHEBI:64719"/>
        <dbReference type="ChEBI" id="CHEBI:78442"/>
        <dbReference type="ChEBI" id="CHEBI:78494"/>
        <dbReference type="ChEBI" id="CHEBI:133044"/>
        <dbReference type="EC" id="2.3.2.6"/>
    </reaction>
</comment>
<name>A0A378LTA0_9GAMM</name>
<evidence type="ECO:0000256" key="8">
    <source>
        <dbReference type="ARBA" id="ARBA00054043"/>
    </source>
</evidence>
<comment type="function">
    <text evidence="8 15">Functions in the N-end rule pathway of protein degradation where it conjugates Leu, Phe and, less efficiently, Met from aminoacyl-tRNAs to the N-termini of proteins containing an N-terminal arginine or lysine.</text>
</comment>
<evidence type="ECO:0000256" key="6">
    <source>
        <dbReference type="ARBA" id="ARBA00050652"/>
    </source>
</evidence>
<evidence type="ECO:0000256" key="4">
    <source>
        <dbReference type="ARBA" id="ARBA00023315"/>
    </source>
</evidence>
<keyword evidence="3 15" id="KW-0808">Transferase</keyword>
<keyword evidence="2 15" id="KW-0963">Cytoplasm</keyword>
<protein>
    <recommendedName>
        <fullName evidence="11 15">Leucyl/phenylalanyl-tRNA--protein transferase</fullName>
        <ecNumber evidence="10 15">2.3.2.6</ecNumber>
    </recommendedName>
    <alternativeName>
        <fullName evidence="12 15">L/F-transferase</fullName>
    </alternativeName>
    <alternativeName>
        <fullName evidence="13 15">Leucyltransferase</fullName>
    </alternativeName>
    <alternativeName>
        <fullName evidence="14 15">Phenyalanyltransferase</fullName>
    </alternativeName>
</protein>
<dbReference type="PANTHER" id="PTHR30098:SF2">
    <property type="entry name" value="LEUCYL_PHENYLALANYL-TRNA--PROTEIN TRANSFERASE"/>
    <property type="match status" value="1"/>
</dbReference>
<dbReference type="Gene3D" id="3.40.630.70">
    <property type="entry name" value="Leucyl/phenylalanyl-tRNA-protein transferase, C-terminal domain"/>
    <property type="match status" value="1"/>
</dbReference>
<dbReference type="InterPro" id="IPR004616">
    <property type="entry name" value="Leu/Phe-tRNA_Trfase"/>
</dbReference>
<dbReference type="GO" id="GO:0030163">
    <property type="term" value="P:protein catabolic process"/>
    <property type="evidence" value="ECO:0007669"/>
    <property type="project" value="UniProtKB-UniRule"/>
</dbReference>
<evidence type="ECO:0000256" key="1">
    <source>
        <dbReference type="ARBA" id="ARBA00004496"/>
    </source>
</evidence>
<evidence type="ECO:0000256" key="15">
    <source>
        <dbReference type="HAMAP-Rule" id="MF_00688"/>
    </source>
</evidence>
<dbReference type="EC" id="2.3.2.6" evidence="10 15"/>
<reference evidence="16 17" key="1">
    <citation type="submission" date="2018-06" db="EMBL/GenBank/DDBJ databases">
        <authorList>
            <consortium name="Pathogen Informatics"/>
            <person name="Doyle S."/>
        </authorList>
    </citation>
    <scope>NUCLEOTIDE SEQUENCE [LARGE SCALE GENOMIC DNA]</scope>
    <source>
        <strain evidence="16 17">NCTC11532</strain>
    </source>
</reference>
<evidence type="ECO:0000256" key="11">
    <source>
        <dbReference type="ARBA" id="ARBA00074372"/>
    </source>
</evidence>
<evidence type="ECO:0000256" key="3">
    <source>
        <dbReference type="ARBA" id="ARBA00022679"/>
    </source>
</evidence>
<evidence type="ECO:0000256" key="10">
    <source>
        <dbReference type="ARBA" id="ARBA00066767"/>
    </source>
</evidence>
<comment type="catalytic activity">
    <reaction evidence="5 15">
        <text>L-phenylalanyl-tRNA(Phe) + an N-terminal L-alpha-aminoacyl-[protein] = an N-terminal L-phenylalanyl-L-alpha-aminoacyl-[protein] + tRNA(Phe)</text>
        <dbReference type="Rhea" id="RHEA:43632"/>
        <dbReference type="Rhea" id="RHEA-COMP:9668"/>
        <dbReference type="Rhea" id="RHEA-COMP:9699"/>
        <dbReference type="Rhea" id="RHEA-COMP:10636"/>
        <dbReference type="Rhea" id="RHEA-COMP:10637"/>
        <dbReference type="ChEBI" id="CHEBI:78442"/>
        <dbReference type="ChEBI" id="CHEBI:78531"/>
        <dbReference type="ChEBI" id="CHEBI:78597"/>
        <dbReference type="ChEBI" id="CHEBI:83561"/>
        <dbReference type="EC" id="2.3.2.6"/>
    </reaction>
</comment>
<evidence type="ECO:0000256" key="14">
    <source>
        <dbReference type="ARBA" id="ARBA00083640"/>
    </source>
</evidence>
<evidence type="ECO:0000256" key="13">
    <source>
        <dbReference type="ARBA" id="ARBA00077165"/>
    </source>
</evidence>
<dbReference type="Pfam" id="PF03588">
    <property type="entry name" value="Leu_Phe_trans"/>
    <property type="match status" value="1"/>
</dbReference>
<keyword evidence="4 15" id="KW-0012">Acyltransferase</keyword>
<dbReference type="STRING" id="1122170.GCA_000701265_01226"/>
<comment type="catalytic activity">
    <reaction evidence="7 15">
        <text>N-terminal L-lysyl-[protein] + L-leucyl-tRNA(Leu) = N-terminal L-leucyl-L-lysyl-[protein] + tRNA(Leu) + H(+)</text>
        <dbReference type="Rhea" id="RHEA:12340"/>
        <dbReference type="Rhea" id="RHEA-COMP:9613"/>
        <dbReference type="Rhea" id="RHEA-COMP:9622"/>
        <dbReference type="Rhea" id="RHEA-COMP:12670"/>
        <dbReference type="Rhea" id="RHEA-COMP:12671"/>
        <dbReference type="ChEBI" id="CHEBI:15378"/>
        <dbReference type="ChEBI" id="CHEBI:65249"/>
        <dbReference type="ChEBI" id="CHEBI:78442"/>
        <dbReference type="ChEBI" id="CHEBI:78494"/>
        <dbReference type="ChEBI" id="CHEBI:133043"/>
        <dbReference type="EC" id="2.3.2.6"/>
    </reaction>
</comment>
<dbReference type="InterPro" id="IPR016181">
    <property type="entry name" value="Acyl_CoA_acyltransferase"/>
</dbReference>
<evidence type="ECO:0000256" key="5">
    <source>
        <dbReference type="ARBA" id="ARBA00050607"/>
    </source>
</evidence>
<dbReference type="SUPFAM" id="SSF55729">
    <property type="entry name" value="Acyl-CoA N-acyltransferases (Nat)"/>
    <property type="match status" value="1"/>
</dbReference>
<dbReference type="InterPro" id="IPR042221">
    <property type="entry name" value="Leu/Phe-tRNA_Trfase_N"/>
</dbReference>
<accession>A0A378LTA0</accession>
<dbReference type="InterPro" id="IPR042203">
    <property type="entry name" value="Leu/Phe-tRNA_Trfase_C"/>
</dbReference>
<evidence type="ECO:0000256" key="2">
    <source>
        <dbReference type="ARBA" id="ARBA00022490"/>
    </source>
</evidence>
<dbReference type="Proteomes" id="UP000255297">
    <property type="component" value="Unassembled WGS sequence"/>
</dbReference>
<organism evidence="16 17">
    <name type="scientific">Legionella wadsworthii</name>
    <dbReference type="NCBI Taxonomy" id="28088"/>
    <lineage>
        <taxon>Bacteria</taxon>
        <taxon>Pseudomonadati</taxon>
        <taxon>Pseudomonadota</taxon>
        <taxon>Gammaproteobacteria</taxon>
        <taxon>Legionellales</taxon>
        <taxon>Legionellaceae</taxon>
        <taxon>Legionella</taxon>
    </lineage>
</organism>
<evidence type="ECO:0000313" key="17">
    <source>
        <dbReference type="Proteomes" id="UP000255297"/>
    </source>
</evidence>
<evidence type="ECO:0000256" key="12">
    <source>
        <dbReference type="ARBA" id="ARBA00077136"/>
    </source>
</evidence>
<dbReference type="NCBIfam" id="TIGR00667">
    <property type="entry name" value="aat"/>
    <property type="match status" value="1"/>
</dbReference>
<dbReference type="AlphaFoldDB" id="A0A378LTA0"/>
<dbReference type="EMBL" id="UGPB01000001">
    <property type="protein sequence ID" value="STY29078.1"/>
    <property type="molecule type" value="Genomic_DNA"/>
</dbReference>
<dbReference type="GO" id="GO:0008914">
    <property type="term" value="F:leucyl-tRNA--protein transferase activity"/>
    <property type="evidence" value="ECO:0007669"/>
    <property type="project" value="UniProtKB-UniRule"/>
</dbReference>
<proteinExistence type="inferred from homology"/>
<dbReference type="HAMAP" id="MF_00688">
    <property type="entry name" value="Leu_Phe_trans"/>
    <property type="match status" value="1"/>
</dbReference>
<evidence type="ECO:0000256" key="7">
    <source>
        <dbReference type="ARBA" id="ARBA00051538"/>
    </source>
</evidence>
<dbReference type="GO" id="GO:0005737">
    <property type="term" value="C:cytoplasm"/>
    <property type="evidence" value="ECO:0007669"/>
    <property type="project" value="UniProtKB-SubCell"/>
</dbReference>
<dbReference type="Gene3D" id="3.30.70.3550">
    <property type="entry name" value="Leucyl/phenylalanyl-tRNA-protein transferase, N-terminal domain"/>
    <property type="match status" value="1"/>
</dbReference>
<evidence type="ECO:0000256" key="9">
    <source>
        <dbReference type="ARBA" id="ARBA00061535"/>
    </source>
</evidence>
<gene>
    <name evidence="15 16" type="primary">aat</name>
    <name evidence="16" type="ORF">NCTC11532_01258</name>
</gene>
<dbReference type="FunFam" id="3.30.70.3550:FF:000001">
    <property type="entry name" value="Leucyl/phenylalanyl-tRNA--protein transferase"/>
    <property type="match status" value="1"/>
</dbReference>
<keyword evidence="17" id="KW-1185">Reference proteome</keyword>
<sequence>MSNHVEYLFPNPEMSDDQGLLCMGGDLSPQCILQAYSHGIFPWYEPGTPILWWSPNPRLILIPNEFNLSRSLKKSLKKPFKFSIDTAFLQVITACATSSDRTDKTWITNEMIEAYVHLHTMGYAHSFEIWFENVLVGGLYGLSLGHAFFGESMFHKMTDASKMAFYFLSKTMEAWHFDFIDCQLPTNHLQSLGAKIIKRKEFLQMLHQSLKFPSKIGSWKIPEMENFN</sequence>
<evidence type="ECO:0000313" key="16">
    <source>
        <dbReference type="EMBL" id="STY29078.1"/>
    </source>
</evidence>
<dbReference type="OrthoDB" id="9790282at2"/>
<comment type="subcellular location">
    <subcellularLocation>
        <location evidence="1 15">Cytoplasm</location>
    </subcellularLocation>
</comment>